<dbReference type="EMBL" id="KT894734">
    <property type="protein sequence ID" value="ALN43732.1"/>
    <property type="molecule type" value="Genomic_DNA"/>
</dbReference>
<evidence type="ECO:0000313" key="2">
    <source>
        <dbReference type="EMBL" id="ASF20358.1"/>
    </source>
</evidence>
<dbReference type="EMBL" id="AB525688">
    <property type="protein sequence ID" value="BAI48443.1"/>
    <property type="molecule type" value="Genomic_DNA"/>
</dbReference>
<proteinExistence type="predicted"/>
<reference evidence="3" key="1">
    <citation type="journal article" date="2010" name="Antimicrob. Agents Chemother.">
        <title>Chromosomally encoded blaCMY-2 located on a novel SXT/R391-related integrating conjugative element in a Proteus mirabilis clinical isolate.</title>
        <authorList>
            <person name="Harada S."/>
            <person name="Ishii Y."/>
            <person name="Saga T."/>
            <person name="Tateda K."/>
            <person name="Yamaguchi K."/>
        </authorList>
    </citation>
    <scope>NUCLEOTIDE SEQUENCE</scope>
    <source>
        <strain evidence="3">TUM4660</strain>
    </source>
</reference>
<evidence type="ECO:0000313" key="3">
    <source>
        <dbReference type="EMBL" id="BAI48443.1"/>
    </source>
</evidence>
<dbReference type="PATRIC" id="fig|584.120.peg.3032"/>
<dbReference type="EMBL" id="KY437729">
    <property type="protein sequence ID" value="ASF20358.1"/>
    <property type="molecule type" value="Genomic_DNA"/>
</dbReference>
<evidence type="ECO:0000313" key="1">
    <source>
        <dbReference type="EMBL" id="ALN43732.1"/>
    </source>
</evidence>
<name>D0FZV2_PROMI</name>
<accession>D0FZV2</accession>
<sequence length="107" mass="12228">MMVYTATKFEGKSDISIRNNRIGSLQASSKTNTKAKITPTINSLIKFCNLVQKKTFTKKETLFNGSTFYVKPSNHKAYRQVCVMEFSPKASKTEFVLKFVHTFRGYV</sequence>
<reference evidence="1" key="2">
    <citation type="journal article" date="2016" name="Antimicrob. Agents Chemother.">
        <title>Characterization of SXT/R391 Integrative and Conjugative Elements in Proteus mirabilis Isolates from Food-Producing Animals in China.</title>
        <authorList>
            <person name="Lei C.W."/>
            <person name="Zhang A.Y."/>
            <person name="Wang H.N."/>
            <person name="Liu B.H."/>
            <person name="Yang L.Q."/>
            <person name="Yang Y.Q."/>
        </authorList>
    </citation>
    <scope>NUCLEOTIDE SEQUENCE</scope>
    <source>
        <strain evidence="1">PM14C28</strain>
    </source>
</reference>
<protein>
    <submittedName>
        <fullName evidence="3">Uncharacterized protein</fullName>
    </submittedName>
</protein>
<reference evidence="2" key="3">
    <citation type="journal article" date="2017" name="Int. J. Antimicrob. Agents">
        <title>Identification and characterization of new members of the SXT/R391 family of integrative and conjugative elements (ICEs) in Proteus mirabilis.</title>
        <authorList>
            <person name="Bie L."/>
            <person name="Wu H."/>
            <person name="Wang X.H."/>
            <person name="Wang M."/>
            <person name="Xu H."/>
        </authorList>
    </citation>
    <scope>NUCLEOTIDE SEQUENCE</scope>
    <source>
        <strain evidence="2">JN39</strain>
    </source>
</reference>
<dbReference type="AlphaFoldDB" id="D0FZV2"/>
<organism evidence="3">
    <name type="scientific">Proteus mirabilis</name>
    <dbReference type="NCBI Taxonomy" id="584"/>
    <lineage>
        <taxon>Bacteria</taxon>
        <taxon>Pseudomonadati</taxon>
        <taxon>Pseudomonadota</taxon>
        <taxon>Gammaproteobacteria</taxon>
        <taxon>Enterobacterales</taxon>
        <taxon>Morganellaceae</taxon>
        <taxon>Proteus</taxon>
    </lineage>
</organism>